<reference evidence="2" key="1">
    <citation type="submission" date="2020-04" db="EMBL/GenBank/DDBJ databases">
        <authorList>
            <person name="Alioto T."/>
            <person name="Alioto T."/>
            <person name="Gomez Garrido J."/>
        </authorList>
    </citation>
    <scope>NUCLEOTIDE SEQUENCE</scope>
    <source>
        <strain evidence="2">A484AB</strain>
    </source>
</reference>
<evidence type="ECO:0000256" key="1">
    <source>
        <dbReference type="SAM" id="MobiDB-lite"/>
    </source>
</evidence>
<dbReference type="Proteomes" id="UP001152795">
    <property type="component" value="Unassembled WGS sequence"/>
</dbReference>
<accession>A0A6S7IBB7</accession>
<sequence>MATASYEYDTKADKTTTTESDEKKHACEQCNIYKEDITKLLAVVTEIQNKQDVECQITAETDAKIKVLLDQNNKTAAELASLKTTVEEITDENK</sequence>
<feature type="non-terminal residue" evidence="2">
    <location>
        <position position="94"/>
    </location>
</feature>
<evidence type="ECO:0000313" key="2">
    <source>
        <dbReference type="EMBL" id="CAB4003621.1"/>
    </source>
</evidence>
<name>A0A6S7IBB7_PARCT</name>
<keyword evidence="3" id="KW-1185">Reference proteome</keyword>
<dbReference type="EMBL" id="CACRXK020004681">
    <property type="protein sequence ID" value="CAB4003621.1"/>
    <property type="molecule type" value="Genomic_DNA"/>
</dbReference>
<dbReference type="AlphaFoldDB" id="A0A6S7IBB7"/>
<gene>
    <name evidence="2" type="ORF">PACLA_8A003890</name>
</gene>
<evidence type="ECO:0000313" key="3">
    <source>
        <dbReference type="Proteomes" id="UP001152795"/>
    </source>
</evidence>
<protein>
    <submittedName>
        <fullName evidence="2">Uncharacterized protein</fullName>
    </submittedName>
</protein>
<proteinExistence type="predicted"/>
<comment type="caution">
    <text evidence="2">The sequence shown here is derived from an EMBL/GenBank/DDBJ whole genome shotgun (WGS) entry which is preliminary data.</text>
</comment>
<organism evidence="2 3">
    <name type="scientific">Paramuricea clavata</name>
    <name type="common">Red gorgonian</name>
    <name type="synonym">Violescent sea-whip</name>
    <dbReference type="NCBI Taxonomy" id="317549"/>
    <lineage>
        <taxon>Eukaryota</taxon>
        <taxon>Metazoa</taxon>
        <taxon>Cnidaria</taxon>
        <taxon>Anthozoa</taxon>
        <taxon>Octocorallia</taxon>
        <taxon>Malacalcyonacea</taxon>
        <taxon>Plexauridae</taxon>
        <taxon>Paramuricea</taxon>
    </lineage>
</organism>
<feature type="compositionally biased region" description="Basic and acidic residues" evidence="1">
    <location>
        <begin position="8"/>
        <end position="24"/>
    </location>
</feature>
<feature type="region of interest" description="Disordered" evidence="1">
    <location>
        <begin position="1"/>
        <end position="24"/>
    </location>
</feature>